<dbReference type="AlphaFoldDB" id="A0AAV4BE27"/>
<evidence type="ECO:0000313" key="2">
    <source>
        <dbReference type="Proteomes" id="UP000735302"/>
    </source>
</evidence>
<comment type="caution">
    <text evidence="1">The sequence shown here is derived from an EMBL/GenBank/DDBJ whole genome shotgun (WGS) entry which is preliminary data.</text>
</comment>
<reference evidence="1 2" key="1">
    <citation type="journal article" date="2021" name="Elife">
        <title>Chloroplast acquisition without the gene transfer in kleptoplastic sea slugs, Plakobranchus ocellatus.</title>
        <authorList>
            <person name="Maeda T."/>
            <person name="Takahashi S."/>
            <person name="Yoshida T."/>
            <person name="Shimamura S."/>
            <person name="Takaki Y."/>
            <person name="Nagai Y."/>
            <person name="Toyoda A."/>
            <person name="Suzuki Y."/>
            <person name="Arimoto A."/>
            <person name="Ishii H."/>
            <person name="Satoh N."/>
            <person name="Nishiyama T."/>
            <person name="Hasebe M."/>
            <person name="Maruyama T."/>
            <person name="Minagawa J."/>
            <person name="Obokata J."/>
            <person name="Shigenobu S."/>
        </authorList>
    </citation>
    <scope>NUCLEOTIDE SEQUENCE [LARGE SCALE GENOMIC DNA]</scope>
</reference>
<name>A0AAV4BE27_9GAST</name>
<sequence>MKDGDMLKHLKSKSKVSESHAWFKRRGTRSEVLIVLGLRHSEVDCHCFPRRLYFRRVSGVSVQNGCRGAMKTYLGADWDSNLVPLTGDQLPH</sequence>
<accession>A0AAV4BE27</accession>
<gene>
    <name evidence="1" type="ORF">PoB_004360300</name>
</gene>
<protein>
    <submittedName>
        <fullName evidence="1">Uncharacterized protein</fullName>
    </submittedName>
</protein>
<dbReference type="Proteomes" id="UP000735302">
    <property type="component" value="Unassembled WGS sequence"/>
</dbReference>
<keyword evidence="2" id="KW-1185">Reference proteome</keyword>
<proteinExistence type="predicted"/>
<organism evidence="1 2">
    <name type="scientific">Plakobranchus ocellatus</name>
    <dbReference type="NCBI Taxonomy" id="259542"/>
    <lineage>
        <taxon>Eukaryota</taxon>
        <taxon>Metazoa</taxon>
        <taxon>Spiralia</taxon>
        <taxon>Lophotrochozoa</taxon>
        <taxon>Mollusca</taxon>
        <taxon>Gastropoda</taxon>
        <taxon>Heterobranchia</taxon>
        <taxon>Euthyneura</taxon>
        <taxon>Panpulmonata</taxon>
        <taxon>Sacoglossa</taxon>
        <taxon>Placobranchoidea</taxon>
        <taxon>Plakobranchidae</taxon>
        <taxon>Plakobranchus</taxon>
    </lineage>
</organism>
<dbReference type="EMBL" id="BLXT01004727">
    <property type="protein sequence ID" value="GFO17098.1"/>
    <property type="molecule type" value="Genomic_DNA"/>
</dbReference>
<evidence type="ECO:0000313" key="1">
    <source>
        <dbReference type="EMBL" id="GFO17098.1"/>
    </source>
</evidence>